<keyword evidence="3 6" id="KW-0812">Transmembrane</keyword>
<dbReference type="GO" id="GO:0016020">
    <property type="term" value="C:membrane"/>
    <property type="evidence" value="ECO:0007669"/>
    <property type="project" value="UniProtKB-SubCell"/>
</dbReference>
<dbReference type="AlphaFoldDB" id="A0A4R3KIX4"/>
<dbReference type="Gene3D" id="1.10.3860.10">
    <property type="entry name" value="Sodium:dicarboxylate symporter"/>
    <property type="match status" value="1"/>
</dbReference>
<evidence type="ECO:0000256" key="5">
    <source>
        <dbReference type="ARBA" id="ARBA00023136"/>
    </source>
</evidence>
<organism evidence="7 8">
    <name type="scientific">Tepidibacillus fermentans</name>
    <dbReference type="NCBI Taxonomy" id="1281767"/>
    <lineage>
        <taxon>Bacteria</taxon>
        <taxon>Bacillati</taxon>
        <taxon>Bacillota</taxon>
        <taxon>Bacilli</taxon>
        <taxon>Bacillales</taxon>
        <taxon>Bacillaceae</taxon>
        <taxon>Tepidibacillus</taxon>
    </lineage>
</organism>
<reference evidence="7 8" key="1">
    <citation type="submission" date="2019-03" db="EMBL/GenBank/DDBJ databases">
        <title>Genomic Encyclopedia of Type Strains, Phase IV (KMG-IV): sequencing the most valuable type-strain genomes for metagenomic binning, comparative biology and taxonomic classification.</title>
        <authorList>
            <person name="Goeker M."/>
        </authorList>
    </citation>
    <scope>NUCLEOTIDE SEQUENCE [LARGE SCALE GENOMIC DNA]</scope>
    <source>
        <strain evidence="7 8">DSM 23802</strain>
    </source>
</reference>
<keyword evidence="5 6" id="KW-0472">Membrane</keyword>
<evidence type="ECO:0000313" key="7">
    <source>
        <dbReference type="EMBL" id="TCS83050.1"/>
    </source>
</evidence>
<name>A0A4R3KIX4_9BACI</name>
<dbReference type="GO" id="GO:0015293">
    <property type="term" value="F:symporter activity"/>
    <property type="evidence" value="ECO:0007669"/>
    <property type="project" value="InterPro"/>
</dbReference>
<sequence>MSQSTKISLSMLLGVVVGFIFNLYIPENTIQFLDKNIFHLIGTGFIRFIQFIVVPIILASLVVSMTRMKDIKKNRSI</sequence>
<dbReference type="Pfam" id="PF00375">
    <property type="entry name" value="SDF"/>
    <property type="match status" value="1"/>
</dbReference>
<feature type="transmembrane region" description="Helical" evidence="6">
    <location>
        <begin position="7"/>
        <end position="25"/>
    </location>
</feature>
<evidence type="ECO:0000256" key="1">
    <source>
        <dbReference type="ARBA" id="ARBA00004141"/>
    </source>
</evidence>
<evidence type="ECO:0000256" key="6">
    <source>
        <dbReference type="SAM" id="Phobius"/>
    </source>
</evidence>
<evidence type="ECO:0000313" key="8">
    <source>
        <dbReference type="Proteomes" id="UP000295788"/>
    </source>
</evidence>
<evidence type="ECO:0000256" key="2">
    <source>
        <dbReference type="ARBA" id="ARBA00022448"/>
    </source>
</evidence>
<keyword evidence="8" id="KW-1185">Reference proteome</keyword>
<proteinExistence type="predicted"/>
<evidence type="ECO:0000256" key="3">
    <source>
        <dbReference type="ARBA" id="ARBA00022692"/>
    </source>
</evidence>
<keyword evidence="4 6" id="KW-1133">Transmembrane helix</keyword>
<evidence type="ECO:0000256" key="4">
    <source>
        <dbReference type="ARBA" id="ARBA00022989"/>
    </source>
</evidence>
<dbReference type="SUPFAM" id="SSF118215">
    <property type="entry name" value="Proton glutamate symport protein"/>
    <property type="match status" value="1"/>
</dbReference>
<dbReference type="OrthoDB" id="7778689at2"/>
<keyword evidence="2" id="KW-0813">Transport</keyword>
<dbReference type="InterPro" id="IPR036458">
    <property type="entry name" value="Na:dicarbo_symporter_sf"/>
</dbReference>
<gene>
    <name evidence="7" type="ORF">EDD72_107134</name>
</gene>
<protein>
    <submittedName>
        <fullName evidence="7">Sodium:dicarboxylate symporter family protein</fullName>
    </submittedName>
</protein>
<dbReference type="RefSeq" id="WP_132768502.1">
    <property type="nucleotide sequence ID" value="NZ_SMAB01000007.1"/>
</dbReference>
<dbReference type="Proteomes" id="UP000295788">
    <property type="component" value="Unassembled WGS sequence"/>
</dbReference>
<comment type="subcellular location">
    <subcellularLocation>
        <location evidence="1">Membrane</location>
        <topology evidence="1">Multi-pass membrane protein</topology>
    </subcellularLocation>
</comment>
<dbReference type="InterPro" id="IPR001991">
    <property type="entry name" value="Na-dicarboxylate_symporter"/>
</dbReference>
<dbReference type="EMBL" id="SMAB01000007">
    <property type="protein sequence ID" value="TCS83050.1"/>
    <property type="molecule type" value="Genomic_DNA"/>
</dbReference>
<comment type="caution">
    <text evidence="7">The sequence shown here is derived from an EMBL/GenBank/DDBJ whole genome shotgun (WGS) entry which is preliminary data.</text>
</comment>
<feature type="transmembrane region" description="Helical" evidence="6">
    <location>
        <begin position="37"/>
        <end position="63"/>
    </location>
</feature>
<accession>A0A4R3KIX4</accession>